<name>A0A8X6V0R7_TRICX</name>
<organism evidence="1 2">
    <name type="scientific">Trichonephila clavipes</name>
    <name type="common">Golden silk orbweaver</name>
    <name type="synonym">Nephila clavipes</name>
    <dbReference type="NCBI Taxonomy" id="2585209"/>
    <lineage>
        <taxon>Eukaryota</taxon>
        <taxon>Metazoa</taxon>
        <taxon>Ecdysozoa</taxon>
        <taxon>Arthropoda</taxon>
        <taxon>Chelicerata</taxon>
        <taxon>Arachnida</taxon>
        <taxon>Araneae</taxon>
        <taxon>Araneomorphae</taxon>
        <taxon>Entelegynae</taxon>
        <taxon>Araneoidea</taxon>
        <taxon>Nephilidae</taxon>
        <taxon>Trichonephila</taxon>
    </lineage>
</organism>
<keyword evidence="2" id="KW-1185">Reference proteome</keyword>
<proteinExistence type="predicted"/>
<dbReference type="EMBL" id="BMAU01021182">
    <property type="protein sequence ID" value="GFX94933.1"/>
    <property type="molecule type" value="Genomic_DNA"/>
</dbReference>
<accession>A0A8X6V0R7</accession>
<sequence length="100" mass="11224">MVTSVFERALDSCIRLRHTGPSSDVKVWGATGYTSWSPLVCLDGTLNSARCISGWSQAEPFSHLHGAQTYDERQVLDQPFAMLNIVKLDLMSLSIEWHKQ</sequence>
<dbReference type="AlphaFoldDB" id="A0A8X6V0R7"/>
<evidence type="ECO:0000313" key="2">
    <source>
        <dbReference type="Proteomes" id="UP000887159"/>
    </source>
</evidence>
<protein>
    <submittedName>
        <fullName evidence="1">Uncharacterized protein</fullName>
    </submittedName>
</protein>
<reference evidence="1" key="1">
    <citation type="submission" date="2020-08" db="EMBL/GenBank/DDBJ databases">
        <title>Multicomponent nature underlies the extraordinary mechanical properties of spider dragline silk.</title>
        <authorList>
            <person name="Kono N."/>
            <person name="Nakamura H."/>
            <person name="Mori M."/>
            <person name="Yoshida Y."/>
            <person name="Ohtoshi R."/>
            <person name="Malay A.D."/>
            <person name="Moran D.A.P."/>
            <person name="Tomita M."/>
            <person name="Numata K."/>
            <person name="Arakawa K."/>
        </authorList>
    </citation>
    <scope>NUCLEOTIDE SEQUENCE</scope>
</reference>
<dbReference type="Proteomes" id="UP000887159">
    <property type="component" value="Unassembled WGS sequence"/>
</dbReference>
<comment type="caution">
    <text evidence="1">The sequence shown here is derived from an EMBL/GenBank/DDBJ whole genome shotgun (WGS) entry which is preliminary data.</text>
</comment>
<evidence type="ECO:0000313" key="1">
    <source>
        <dbReference type="EMBL" id="GFX94933.1"/>
    </source>
</evidence>
<gene>
    <name evidence="1" type="ORF">TNCV_3045651</name>
</gene>